<dbReference type="Pfam" id="PF00528">
    <property type="entry name" value="BPD_transp_1"/>
    <property type="match status" value="1"/>
</dbReference>
<evidence type="ECO:0000256" key="6">
    <source>
        <dbReference type="ARBA" id="ARBA00023136"/>
    </source>
</evidence>
<evidence type="ECO:0000256" key="7">
    <source>
        <dbReference type="RuleBase" id="RU363032"/>
    </source>
</evidence>
<evidence type="ECO:0000313" key="9">
    <source>
        <dbReference type="EMBL" id="TBH21017.1"/>
    </source>
</evidence>
<reference evidence="9 10" key="1">
    <citation type="submission" date="2019-02" db="EMBL/GenBank/DDBJ databases">
        <title>Thermus sp. a novel from hot spring.</title>
        <authorList>
            <person name="Zhao Z."/>
        </authorList>
    </citation>
    <scope>NUCLEOTIDE SEQUENCE [LARGE SCALE GENOMIC DNA]</scope>
    <source>
        <strain evidence="9 10">CFH 72773T</strain>
    </source>
</reference>
<dbReference type="InterPro" id="IPR035906">
    <property type="entry name" value="MetI-like_sf"/>
</dbReference>
<name>A0A4Q9B846_9DEIN</name>
<keyword evidence="2 7" id="KW-0813">Transport</keyword>
<evidence type="ECO:0000256" key="4">
    <source>
        <dbReference type="ARBA" id="ARBA00022692"/>
    </source>
</evidence>
<sequence>MVPSLLRPLLSRLLSLLAVLLLVLVLLVTLLGATGFSERMLQAAIGEELRTLRGQLAEGIRDPLELERALETRRQELERAYGLDRPWYHRLPGLALRVLRLDLGDARVLRSTAGSSRVRDILLERLPNTLILLTTALVLSAFLGIALGVWLSARAGSSWDRFVAYLAAVSGGLPTWWVGILLILLFSFTLRLFPSGGMYSLPPPEGGLARLLDLAWHATLPVLTLVLVSVGPYAYSVRSLLLSVAQGDHVLLARAKGLPERLVLYRHVLRVAAPPILTGLILGLAGSLGGSILVETVFGWQGMGRLYYEATVGTPDEGVILALTYFYALLYVGVRMVLEVLYVLLDPRVRYD</sequence>
<keyword evidence="3" id="KW-1003">Cell membrane</keyword>
<dbReference type="CDD" id="cd06261">
    <property type="entry name" value="TM_PBP2"/>
    <property type="match status" value="1"/>
</dbReference>
<accession>A0A4Q9B846</accession>
<feature type="transmembrane region" description="Helical" evidence="7">
    <location>
        <begin position="130"/>
        <end position="151"/>
    </location>
</feature>
<comment type="caution">
    <text evidence="9">The sequence shown here is derived from an EMBL/GenBank/DDBJ whole genome shotgun (WGS) entry which is preliminary data.</text>
</comment>
<gene>
    <name evidence="9" type="ORF">ETP66_04375</name>
</gene>
<keyword evidence="6 7" id="KW-0472">Membrane</keyword>
<feature type="transmembrane region" description="Helical" evidence="7">
    <location>
        <begin position="214"/>
        <end position="235"/>
    </location>
</feature>
<keyword evidence="10" id="KW-1185">Reference proteome</keyword>
<dbReference type="AlphaFoldDB" id="A0A4Q9B846"/>
<comment type="subcellular location">
    <subcellularLocation>
        <location evidence="1 7">Cell membrane</location>
        <topology evidence="1 7">Multi-pass membrane protein</topology>
    </subcellularLocation>
</comment>
<dbReference type="Gene3D" id="1.10.3720.10">
    <property type="entry name" value="MetI-like"/>
    <property type="match status" value="1"/>
</dbReference>
<keyword evidence="4 7" id="KW-0812">Transmembrane</keyword>
<feature type="transmembrane region" description="Helical" evidence="7">
    <location>
        <begin position="163"/>
        <end position="194"/>
    </location>
</feature>
<dbReference type="PANTHER" id="PTHR30465:SF45">
    <property type="entry name" value="BINDING-PROTEIN-DEPENDENT TRANSPORT SYSTEMS INNER MEMBRANE COMPONENT"/>
    <property type="match status" value="1"/>
</dbReference>
<dbReference type="RefSeq" id="WP_130840995.1">
    <property type="nucleotide sequence ID" value="NZ_SIJL01000004.1"/>
</dbReference>
<feature type="transmembrane region" description="Helical" evidence="7">
    <location>
        <begin position="320"/>
        <end position="345"/>
    </location>
</feature>
<dbReference type="SUPFAM" id="SSF161098">
    <property type="entry name" value="MetI-like"/>
    <property type="match status" value="1"/>
</dbReference>
<feature type="domain" description="ABC transmembrane type-1" evidence="8">
    <location>
        <begin position="126"/>
        <end position="342"/>
    </location>
</feature>
<evidence type="ECO:0000313" key="10">
    <source>
        <dbReference type="Proteomes" id="UP000292858"/>
    </source>
</evidence>
<protein>
    <submittedName>
        <fullName evidence="9">ABC transporter permease</fullName>
    </submittedName>
</protein>
<dbReference type="EMBL" id="SIJL01000004">
    <property type="protein sequence ID" value="TBH21017.1"/>
    <property type="molecule type" value="Genomic_DNA"/>
</dbReference>
<feature type="transmembrane region" description="Helical" evidence="7">
    <location>
        <begin position="276"/>
        <end position="300"/>
    </location>
</feature>
<evidence type="ECO:0000259" key="8">
    <source>
        <dbReference type="PROSITE" id="PS50928"/>
    </source>
</evidence>
<organism evidence="9 10">
    <name type="scientific">Thermus thermamylovorans</name>
    <dbReference type="NCBI Taxonomy" id="2509362"/>
    <lineage>
        <taxon>Bacteria</taxon>
        <taxon>Thermotogati</taxon>
        <taxon>Deinococcota</taxon>
        <taxon>Deinococci</taxon>
        <taxon>Thermales</taxon>
        <taxon>Thermaceae</taxon>
        <taxon>Thermus</taxon>
    </lineage>
</organism>
<keyword evidence="5 7" id="KW-1133">Transmembrane helix</keyword>
<dbReference type="PROSITE" id="PS50928">
    <property type="entry name" value="ABC_TM1"/>
    <property type="match status" value="1"/>
</dbReference>
<dbReference type="OrthoDB" id="9773221at2"/>
<evidence type="ECO:0000256" key="5">
    <source>
        <dbReference type="ARBA" id="ARBA00022989"/>
    </source>
</evidence>
<dbReference type="PANTHER" id="PTHR30465">
    <property type="entry name" value="INNER MEMBRANE ABC TRANSPORTER"/>
    <property type="match status" value="1"/>
</dbReference>
<dbReference type="GO" id="GO:0055085">
    <property type="term" value="P:transmembrane transport"/>
    <property type="evidence" value="ECO:0007669"/>
    <property type="project" value="InterPro"/>
</dbReference>
<evidence type="ECO:0000256" key="3">
    <source>
        <dbReference type="ARBA" id="ARBA00022475"/>
    </source>
</evidence>
<evidence type="ECO:0000256" key="2">
    <source>
        <dbReference type="ARBA" id="ARBA00022448"/>
    </source>
</evidence>
<comment type="similarity">
    <text evidence="7">Belongs to the binding-protein-dependent transport system permease family.</text>
</comment>
<dbReference type="InterPro" id="IPR000515">
    <property type="entry name" value="MetI-like"/>
</dbReference>
<dbReference type="GO" id="GO:0005886">
    <property type="term" value="C:plasma membrane"/>
    <property type="evidence" value="ECO:0007669"/>
    <property type="project" value="UniProtKB-SubCell"/>
</dbReference>
<evidence type="ECO:0000256" key="1">
    <source>
        <dbReference type="ARBA" id="ARBA00004651"/>
    </source>
</evidence>
<dbReference type="Proteomes" id="UP000292858">
    <property type="component" value="Unassembled WGS sequence"/>
</dbReference>
<proteinExistence type="inferred from homology"/>